<keyword evidence="7" id="KW-1185">Reference proteome</keyword>
<dbReference type="SMART" id="SM00382">
    <property type="entry name" value="AAA"/>
    <property type="match status" value="1"/>
</dbReference>
<dbReference type="AlphaFoldDB" id="A0A430FBU3"/>
<protein>
    <recommendedName>
        <fullName evidence="4">Uncharacterized AAA domain-containing protein ycf46</fullName>
    </recommendedName>
</protein>
<dbReference type="EMBL" id="QXGJ01000008">
    <property type="protein sequence ID" value="RSX50300.1"/>
    <property type="molecule type" value="Genomic_DNA"/>
</dbReference>
<evidence type="ECO:0000256" key="4">
    <source>
        <dbReference type="ARBA" id="ARBA00040480"/>
    </source>
</evidence>
<dbReference type="Gene3D" id="1.10.8.60">
    <property type="match status" value="1"/>
</dbReference>
<feature type="domain" description="AAA+ ATPase" evidence="5">
    <location>
        <begin position="305"/>
        <end position="438"/>
    </location>
</feature>
<dbReference type="InterPro" id="IPR003959">
    <property type="entry name" value="ATPase_AAA_core"/>
</dbReference>
<evidence type="ECO:0000313" key="6">
    <source>
        <dbReference type="EMBL" id="RSX50300.1"/>
    </source>
</evidence>
<evidence type="ECO:0000313" key="7">
    <source>
        <dbReference type="Proteomes" id="UP000288607"/>
    </source>
</evidence>
<dbReference type="Gene3D" id="3.40.50.300">
    <property type="entry name" value="P-loop containing nucleotide triphosphate hydrolases"/>
    <property type="match status" value="1"/>
</dbReference>
<gene>
    <name evidence="6" type="ORF">D2E23_1623</name>
</gene>
<sequence>MSNYRQMKRALDDYIRAGVPLVLIRTIERHRVEQALRELAAERSLNAYCYTDAKQVQHFGAAGVSGAAGAAAYGSGPSDAAATPSKDVDSDPMAFIRERFRHGHHVIFALADTRRLGQDGMYVRELLAAAYLARDTGNTLIVVAAEDVWPRLSRFGLFVDLDFPDFGERRDLIVDFARRFADDDGSGAGTDAGSAVASRAAGPVVRWSDRDVDQLATLLRGMSEIQIVNLLRSSLVASNGLGHDDIPRLASSKEHLFTPVSNVTAVSYPQQLKVAGLNNLKAWLDRKRDVFFAPSDVLDEYCLQPPRGILLAGVPGCGKSFSAKMIAARWELPLFRFDIGAVYNKYVGETERRMQEALDYIDNVAPCVLWVDEIEKALSTTSGESDVANRVLGQFLFWLQESRAKVFMVATANDITRLPPELFRKGRFSETFFIDLPNADERAEAIRLYSRLCLHTEFSDDEITRLVDRCEGFSYSDIEQTIKDLAEQIVFGDGREDADDRPEIHPTAEALDDHFAHTIPIAPDRIAFIREWGRTHAQPAS</sequence>
<evidence type="ECO:0000256" key="3">
    <source>
        <dbReference type="ARBA" id="ARBA00038088"/>
    </source>
</evidence>
<dbReference type="InterPro" id="IPR003593">
    <property type="entry name" value="AAA+_ATPase"/>
</dbReference>
<evidence type="ECO:0000256" key="2">
    <source>
        <dbReference type="ARBA" id="ARBA00022840"/>
    </source>
</evidence>
<comment type="caution">
    <text evidence="6">The sequence shown here is derived from an EMBL/GenBank/DDBJ whole genome shotgun (WGS) entry which is preliminary data.</text>
</comment>
<dbReference type="InterPro" id="IPR052381">
    <property type="entry name" value="AAA_domain_protein"/>
</dbReference>
<keyword evidence="1" id="KW-0547">Nucleotide-binding</keyword>
<dbReference type="GO" id="GO:0005524">
    <property type="term" value="F:ATP binding"/>
    <property type="evidence" value="ECO:0007669"/>
    <property type="project" value="UniProtKB-KW"/>
</dbReference>
<evidence type="ECO:0000256" key="1">
    <source>
        <dbReference type="ARBA" id="ARBA00022741"/>
    </source>
</evidence>
<dbReference type="SUPFAM" id="SSF52540">
    <property type="entry name" value="P-loop containing nucleoside triphosphate hydrolases"/>
    <property type="match status" value="1"/>
</dbReference>
<name>A0A430FBU3_9BIFI</name>
<dbReference type="PANTHER" id="PTHR42960:SF1">
    <property type="entry name" value="YCF46 PROTEIN"/>
    <property type="match status" value="1"/>
</dbReference>
<dbReference type="Pfam" id="PF00004">
    <property type="entry name" value="AAA"/>
    <property type="match status" value="1"/>
</dbReference>
<proteinExistence type="inferred from homology"/>
<accession>A0A430FBU3</accession>
<dbReference type="PANTHER" id="PTHR42960">
    <property type="entry name" value="YCF46 PROTEIN"/>
    <property type="match status" value="1"/>
</dbReference>
<dbReference type="Proteomes" id="UP000288607">
    <property type="component" value="Unassembled WGS sequence"/>
</dbReference>
<reference evidence="6 7" key="1">
    <citation type="submission" date="2018-09" db="EMBL/GenBank/DDBJ databases">
        <title>Characterization of the phylogenetic diversity of five novel species belonging to the genus Bifidobacterium.</title>
        <authorList>
            <person name="Lugli G.A."/>
            <person name="Duranti S."/>
            <person name="Milani C."/>
        </authorList>
    </citation>
    <scope>NUCLEOTIDE SEQUENCE [LARGE SCALE GENOMIC DNA]</scope>
    <source>
        <strain evidence="6 7">2028B</strain>
    </source>
</reference>
<dbReference type="InterPro" id="IPR027417">
    <property type="entry name" value="P-loop_NTPase"/>
</dbReference>
<comment type="similarity">
    <text evidence="3">Belongs to the AAA ATPase family. Highly divergent.</text>
</comment>
<organism evidence="6 7">
    <name type="scientific">Bifidobacterium callimiconis</name>
    <dbReference type="NCBI Taxonomy" id="2306973"/>
    <lineage>
        <taxon>Bacteria</taxon>
        <taxon>Bacillati</taxon>
        <taxon>Actinomycetota</taxon>
        <taxon>Actinomycetes</taxon>
        <taxon>Bifidobacteriales</taxon>
        <taxon>Bifidobacteriaceae</taxon>
        <taxon>Bifidobacterium</taxon>
    </lineage>
</organism>
<evidence type="ECO:0000259" key="5">
    <source>
        <dbReference type="SMART" id="SM00382"/>
    </source>
</evidence>
<dbReference type="RefSeq" id="WP_164520744.1">
    <property type="nucleotide sequence ID" value="NZ_QXGJ01000008.1"/>
</dbReference>
<dbReference type="GO" id="GO:0016887">
    <property type="term" value="F:ATP hydrolysis activity"/>
    <property type="evidence" value="ECO:0007669"/>
    <property type="project" value="InterPro"/>
</dbReference>
<keyword evidence="2" id="KW-0067">ATP-binding</keyword>